<comment type="pathway">
    <text evidence="1">Isoprenoid biosynthesis; isopentenyl diphosphate biosynthesis via DXP pathway; isopentenyl diphosphate from 1-deoxy-D-xylulose 5-phosphate: step 2/6.</text>
</comment>
<dbReference type="UniPathway" id="UPA00056">
    <property type="reaction ID" value="UER00093"/>
</dbReference>
<evidence type="ECO:0000256" key="5">
    <source>
        <dbReference type="ARBA" id="ARBA00022695"/>
    </source>
</evidence>
<dbReference type="InterPro" id="IPR050088">
    <property type="entry name" value="IspD/TarI_cytidylyltransf_bact"/>
</dbReference>
<dbReference type="EMBL" id="BARV01014713">
    <property type="protein sequence ID" value="GAI22282.1"/>
    <property type="molecule type" value="Genomic_DNA"/>
</dbReference>
<keyword evidence="6" id="KW-0414">Isoprene biosynthesis</keyword>
<evidence type="ECO:0000256" key="3">
    <source>
        <dbReference type="ARBA" id="ARBA00012526"/>
    </source>
</evidence>
<evidence type="ECO:0000313" key="7">
    <source>
        <dbReference type="EMBL" id="GAI22282.1"/>
    </source>
</evidence>
<evidence type="ECO:0000256" key="6">
    <source>
        <dbReference type="ARBA" id="ARBA00023229"/>
    </source>
</evidence>
<dbReference type="EC" id="2.7.7.60" evidence="3"/>
<dbReference type="HAMAP" id="MF_00108">
    <property type="entry name" value="IspD"/>
    <property type="match status" value="1"/>
</dbReference>
<evidence type="ECO:0000256" key="4">
    <source>
        <dbReference type="ARBA" id="ARBA00022679"/>
    </source>
</evidence>
<dbReference type="PANTHER" id="PTHR32125">
    <property type="entry name" value="2-C-METHYL-D-ERYTHRITOL 4-PHOSPHATE CYTIDYLYLTRANSFERASE, CHLOROPLASTIC"/>
    <property type="match status" value="1"/>
</dbReference>
<proteinExistence type="inferred from homology"/>
<dbReference type="InterPro" id="IPR034683">
    <property type="entry name" value="IspD/TarI"/>
</dbReference>
<dbReference type="GO" id="GO:0050518">
    <property type="term" value="F:2-C-methyl-D-erythritol 4-phosphate cytidylyltransferase activity"/>
    <property type="evidence" value="ECO:0007669"/>
    <property type="project" value="UniProtKB-EC"/>
</dbReference>
<dbReference type="AlphaFoldDB" id="X1LSC2"/>
<evidence type="ECO:0000256" key="2">
    <source>
        <dbReference type="ARBA" id="ARBA00009789"/>
    </source>
</evidence>
<dbReference type="InterPro" id="IPR001228">
    <property type="entry name" value="IspD"/>
</dbReference>
<keyword evidence="4" id="KW-0808">Transferase</keyword>
<dbReference type="InterPro" id="IPR018294">
    <property type="entry name" value="ISPD_synthase_CS"/>
</dbReference>
<keyword evidence="5" id="KW-0548">Nucleotidyltransferase</keyword>
<reference evidence="7" key="1">
    <citation type="journal article" date="2014" name="Front. Microbiol.">
        <title>High frequency of phylogenetically diverse reductive dehalogenase-homologous genes in deep subseafloor sedimentary metagenomes.</title>
        <authorList>
            <person name="Kawai M."/>
            <person name="Futagami T."/>
            <person name="Toyoda A."/>
            <person name="Takaki Y."/>
            <person name="Nishi S."/>
            <person name="Hori S."/>
            <person name="Arai W."/>
            <person name="Tsubouchi T."/>
            <person name="Morono Y."/>
            <person name="Uchiyama I."/>
            <person name="Ito T."/>
            <person name="Fujiyama A."/>
            <person name="Inagaki F."/>
            <person name="Takami H."/>
        </authorList>
    </citation>
    <scope>NUCLEOTIDE SEQUENCE</scope>
    <source>
        <strain evidence="7">Expedition CK06-06</strain>
    </source>
</reference>
<dbReference type="InterPro" id="IPR029044">
    <property type="entry name" value="Nucleotide-diphossugar_trans"/>
</dbReference>
<dbReference type="FunFam" id="3.90.550.10:FF:000003">
    <property type="entry name" value="2-C-methyl-D-erythritol 4-phosphate cytidylyltransferase"/>
    <property type="match status" value="1"/>
</dbReference>
<protein>
    <recommendedName>
        <fullName evidence="3">2-C-methyl-D-erythritol 4-phosphate cytidylyltransferase</fullName>
        <ecNumber evidence="3">2.7.7.60</ecNumber>
    </recommendedName>
</protein>
<dbReference type="PROSITE" id="PS01295">
    <property type="entry name" value="ISPD"/>
    <property type="match status" value="1"/>
</dbReference>
<dbReference type="SUPFAM" id="SSF53448">
    <property type="entry name" value="Nucleotide-diphospho-sugar transferases"/>
    <property type="match status" value="1"/>
</dbReference>
<gene>
    <name evidence="7" type="ORF">S06H3_25546</name>
</gene>
<sequence length="230" mass="25401">MSLRAQRSNLKVGAIIAAAGSGERIDNIDKIFVPFGGKPLLAWSVDTCQRCDLVQQIVITLNNNNFELGQKLMKERAWSKATICLGGLQRQDSVKEGLRQLKDCDWVVIHDGARPFLTLDLIQNGLKAAMETGAAIAAVPVKDTIKLADDGGLITETPQRDKLWTAQTPQIFRFGMITEAYKKITNEVTDDATMVERLGYKVKLYLGPYNNIKVTTPEDLALAEIIAQNI</sequence>
<comment type="similarity">
    <text evidence="2">Belongs to the IspD/TarI cytidylyltransferase family. IspD subfamily.</text>
</comment>
<dbReference type="GO" id="GO:0019288">
    <property type="term" value="P:isopentenyl diphosphate biosynthetic process, methylerythritol 4-phosphate pathway"/>
    <property type="evidence" value="ECO:0007669"/>
    <property type="project" value="UniProtKB-UniPathway"/>
</dbReference>
<dbReference type="PANTHER" id="PTHR32125:SF4">
    <property type="entry name" value="2-C-METHYL-D-ERYTHRITOL 4-PHOSPHATE CYTIDYLYLTRANSFERASE, CHLOROPLASTIC"/>
    <property type="match status" value="1"/>
</dbReference>
<evidence type="ECO:0000256" key="1">
    <source>
        <dbReference type="ARBA" id="ARBA00004787"/>
    </source>
</evidence>
<dbReference type="Gene3D" id="3.90.550.10">
    <property type="entry name" value="Spore Coat Polysaccharide Biosynthesis Protein SpsA, Chain A"/>
    <property type="match status" value="1"/>
</dbReference>
<accession>X1LSC2</accession>
<dbReference type="Pfam" id="PF01128">
    <property type="entry name" value="IspD"/>
    <property type="match status" value="1"/>
</dbReference>
<dbReference type="CDD" id="cd02516">
    <property type="entry name" value="CDP-ME_synthetase"/>
    <property type="match status" value="1"/>
</dbReference>
<organism evidence="7">
    <name type="scientific">marine sediment metagenome</name>
    <dbReference type="NCBI Taxonomy" id="412755"/>
    <lineage>
        <taxon>unclassified sequences</taxon>
        <taxon>metagenomes</taxon>
        <taxon>ecological metagenomes</taxon>
    </lineage>
</organism>
<name>X1LSC2_9ZZZZ</name>
<dbReference type="NCBIfam" id="TIGR00453">
    <property type="entry name" value="ispD"/>
    <property type="match status" value="1"/>
</dbReference>
<comment type="caution">
    <text evidence="7">The sequence shown here is derived from an EMBL/GenBank/DDBJ whole genome shotgun (WGS) entry which is preliminary data.</text>
</comment>